<keyword evidence="8 10" id="KW-0414">Isoprene biosynthesis</keyword>
<dbReference type="SUPFAM" id="SSF54211">
    <property type="entry name" value="Ribosomal protein S5 domain 2-like"/>
    <property type="match status" value="1"/>
</dbReference>
<sequence length="304" mass="31555">MTERDETGPVRRGPPPPRVQLARAKVNLALHVTGRRADGYHLLDSLAVFPAIGDVLLAEPADQLDLAVEGPFGAELRDTPPEANLVLRAVRALADALAMPVPALHLRLTKRLPVASGIGGGSADAAAALRLVASHAGRDVPAEVLTRVAAALGADVPVCLAQAARRMRGIGDDLAPVPPLPPLGLVLVNPRQPVATPAVFKALQTRDNPPLPDLPEAFADARALTGYLAATRNDLEAPAQALCPAIGEVLEVLRAQDRVALARMSGSGATCFALCAPGDVNALTNDLQRAHPGWWVAGSPALQA</sequence>
<dbReference type="Pfam" id="PF08544">
    <property type="entry name" value="GHMP_kinases_C"/>
    <property type="match status" value="1"/>
</dbReference>
<feature type="active site" evidence="10">
    <location>
        <position position="155"/>
    </location>
</feature>
<dbReference type="EC" id="2.7.1.148" evidence="2 10"/>
<dbReference type="EMBL" id="JAABLQ010000001">
    <property type="protein sequence ID" value="NBN77247.1"/>
    <property type="molecule type" value="Genomic_DNA"/>
</dbReference>
<evidence type="ECO:0000256" key="10">
    <source>
        <dbReference type="HAMAP-Rule" id="MF_00061"/>
    </source>
</evidence>
<evidence type="ECO:0000256" key="8">
    <source>
        <dbReference type="ARBA" id="ARBA00023229"/>
    </source>
</evidence>
<keyword evidence="6 10" id="KW-0418">Kinase</keyword>
<dbReference type="Gene3D" id="3.30.230.10">
    <property type="match status" value="1"/>
</dbReference>
<keyword evidence="7 10" id="KW-0067">ATP-binding</keyword>
<dbReference type="RefSeq" id="WP_161675599.1">
    <property type="nucleotide sequence ID" value="NZ_JAABLP010000002.1"/>
</dbReference>
<evidence type="ECO:0000256" key="6">
    <source>
        <dbReference type="ARBA" id="ARBA00022777"/>
    </source>
</evidence>
<evidence type="ECO:0000256" key="1">
    <source>
        <dbReference type="ARBA" id="ARBA00009684"/>
    </source>
</evidence>
<dbReference type="AlphaFoldDB" id="A0A7X5J7X4"/>
<evidence type="ECO:0000256" key="5">
    <source>
        <dbReference type="ARBA" id="ARBA00022741"/>
    </source>
</evidence>
<dbReference type="PIRSF" id="PIRSF010376">
    <property type="entry name" value="IspE"/>
    <property type="match status" value="1"/>
</dbReference>
<keyword evidence="4 10" id="KW-0808">Transferase</keyword>
<dbReference type="Gene3D" id="3.30.70.890">
    <property type="entry name" value="GHMP kinase, C-terminal domain"/>
    <property type="match status" value="1"/>
</dbReference>
<organism evidence="11 12">
    <name type="scientific">Pannonibacter tanglangensis</name>
    <dbReference type="NCBI Taxonomy" id="2750084"/>
    <lineage>
        <taxon>Bacteria</taxon>
        <taxon>Pseudomonadati</taxon>
        <taxon>Pseudomonadota</taxon>
        <taxon>Alphaproteobacteria</taxon>
        <taxon>Hyphomicrobiales</taxon>
        <taxon>Stappiaceae</taxon>
        <taxon>Pannonibacter</taxon>
    </lineage>
</organism>
<evidence type="ECO:0000256" key="3">
    <source>
        <dbReference type="ARBA" id="ARBA00017473"/>
    </source>
</evidence>
<dbReference type="InterPro" id="IPR036554">
    <property type="entry name" value="GHMP_kinase_C_sf"/>
</dbReference>
<feature type="active site" evidence="10">
    <location>
        <position position="25"/>
    </location>
</feature>
<comment type="similarity">
    <text evidence="1 10">Belongs to the GHMP kinase family. IspE subfamily.</text>
</comment>
<reference evidence="12" key="1">
    <citation type="submission" date="2020-01" db="EMBL/GenBank/DDBJ databases">
        <authorList>
            <person name="Fang Y."/>
            <person name="Sun R."/>
            <person name="Nie L."/>
            <person name="He J."/>
            <person name="Hao L."/>
            <person name="Wang L."/>
            <person name="Su S."/>
            <person name="Lv E."/>
            <person name="Zhang Z."/>
            <person name="Xie R."/>
            <person name="Liu H."/>
        </authorList>
    </citation>
    <scope>NUCLEOTIDE SEQUENCE [LARGE SCALE GENOMIC DNA]</scope>
    <source>
        <strain evidence="12">XCT-53</strain>
    </source>
</reference>
<dbReference type="InterPro" id="IPR006204">
    <property type="entry name" value="GHMP_kinase_N_dom"/>
</dbReference>
<evidence type="ECO:0000256" key="2">
    <source>
        <dbReference type="ARBA" id="ARBA00012052"/>
    </source>
</evidence>
<proteinExistence type="inferred from homology"/>
<feature type="binding site" evidence="10">
    <location>
        <begin position="113"/>
        <end position="123"/>
    </location>
    <ligand>
        <name>ATP</name>
        <dbReference type="ChEBI" id="CHEBI:30616"/>
    </ligand>
</feature>
<comment type="caution">
    <text evidence="11">The sequence shown here is derived from an EMBL/GenBank/DDBJ whole genome shotgun (WGS) entry which is preliminary data.</text>
</comment>
<comment type="catalytic activity">
    <reaction evidence="10">
        <text>4-CDP-2-C-methyl-D-erythritol + ATP = 4-CDP-2-C-methyl-D-erythritol 2-phosphate + ADP + H(+)</text>
        <dbReference type="Rhea" id="RHEA:18437"/>
        <dbReference type="ChEBI" id="CHEBI:15378"/>
        <dbReference type="ChEBI" id="CHEBI:30616"/>
        <dbReference type="ChEBI" id="CHEBI:57823"/>
        <dbReference type="ChEBI" id="CHEBI:57919"/>
        <dbReference type="ChEBI" id="CHEBI:456216"/>
        <dbReference type="EC" id="2.7.1.148"/>
    </reaction>
</comment>
<dbReference type="InterPro" id="IPR014721">
    <property type="entry name" value="Ribsml_uS5_D2-typ_fold_subgr"/>
</dbReference>
<protein>
    <recommendedName>
        <fullName evidence="3 10">4-diphosphocytidyl-2-C-methyl-D-erythritol kinase</fullName>
        <shortName evidence="10">CMK</shortName>
        <ecNumber evidence="2 10">2.7.1.148</ecNumber>
    </recommendedName>
    <alternativeName>
        <fullName evidence="9 10">4-(cytidine-5'-diphospho)-2-C-methyl-D-erythritol kinase</fullName>
    </alternativeName>
</protein>
<dbReference type="HAMAP" id="MF_00061">
    <property type="entry name" value="IspE"/>
    <property type="match status" value="1"/>
</dbReference>
<dbReference type="GO" id="GO:0016114">
    <property type="term" value="P:terpenoid biosynthetic process"/>
    <property type="evidence" value="ECO:0007669"/>
    <property type="project" value="InterPro"/>
</dbReference>
<comment type="pathway">
    <text evidence="10">Isoprenoid biosynthesis; isopentenyl diphosphate biosynthesis via DXP pathway; isopentenyl diphosphate from 1-deoxy-D-xylulose 5-phosphate: step 3/6.</text>
</comment>
<evidence type="ECO:0000256" key="9">
    <source>
        <dbReference type="ARBA" id="ARBA00032554"/>
    </source>
</evidence>
<dbReference type="PANTHER" id="PTHR43527">
    <property type="entry name" value="4-DIPHOSPHOCYTIDYL-2-C-METHYL-D-ERYTHRITOL KINASE, CHLOROPLASTIC"/>
    <property type="match status" value="1"/>
</dbReference>
<evidence type="ECO:0000313" key="11">
    <source>
        <dbReference type="EMBL" id="NBN77247.1"/>
    </source>
</evidence>
<dbReference type="GO" id="GO:0050515">
    <property type="term" value="F:4-(cytidine 5'-diphospho)-2-C-methyl-D-erythritol kinase activity"/>
    <property type="evidence" value="ECO:0007669"/>
    <property type="project" value="UniProtKB-UniRule"/>
</dbReference>
<accession>A0A7X5J7X4</accession>
<dbReference type="NCBIfam" id="NF011202">
    <property type="entry name" value="PRK14608.1"/>
    <property type="match status" value="1"/>
</dbReference>
<dbReference type="PANTHER" id="PTHR43527:SF2">
    <property type="entry name" value="4-DIPHOSPHOCYTIDYL-2-C-METHYL-D-ERYTHRITOL KINASE, CHLOROPLASTIC"/>
    <property type="match status" value="1"/>
</dbReference>
<dbReference type="SUPFAM" id="SSF55060">
    <property type="entry name" value="GHMP Kinase, C-terminal domain"/>
    <property type="match status" value="1"/>
</dbReference>
<evidence type="ECO:0000313" key="12">
    <source>
        <dbReference type="Proteomes" id="UP000586722"/>
    </source>
</evidence>
<dbReference type="Pfam" id="PF00288">
    <property type="entry name" value="GHMP_kinases_N"/>
    <property type="match status" value="1"/>
</dbReference>
<dbReference type="GO" id="GO:0019288">
    <property type="term" value="P:isopentenyl diphosphate biosynthetic process, methylerythritol 4-phosphate pathway"/>
    <property type="evidence" value="ECO:0007669"/>
    <property type="project" value="UniProtKB-UniRule"/>
</dbReference>
<comment type="function">
    <text evidence="10">Catalyzes the phosphorylation of the position 2 hydroxy group of 4-diphosphocytidyl-2C-methyl-D-erythritol.</text>
</comment>
<dbReference type="GO" id="GO:0005524">
    <property type="term" value="F:ATP binding"/>
    <property type="evidence" value="ECO:0007669"/>
    <property type="project" value="UniProtKB-UniRule"/>
</dbReference>
<keyword evidence="12" id="KW-1185">Reference proteome</keyword>
<dbReference type="InterPro" id="IPR013750">
    <property type="entry name" value="GHMP_kinase_C_dom"/>
</dbReference>
<dbReference type="UniPathway" id="UPA00056">
    <property type="reaction ID" value="UER00094"/>
</dbReference>
<gene>
    <name evidence="10" type="primary">ispE</name>
    <name evidence="11" type="ORF">GWI72_03070</name>
</gene>
<dbReference type="InterPro" id="IPR004424">
    <property type="entry name" value="IspE"/>
</dbReference>
<dbReference type="InterPro" id="IPR020568">
    <property type="entry name" value="Ribosomal_Su5_D2-typ_SF"/>
</dbReference>
<evidence type="ECO:0000256" key="7">
    <source>
        <dbReference type="ARBA" id="ARBA00022840"/>
    </source>
</evidence>
<evidence type="ECO:0000256" key="4">
    <source>
        <dbReference type="ARBA" id="ARBA00022679"/>
    </source>
</evidence>
<name>A0A7X5J7X4_9HYPH</name>
<dbReference type="Proteomes" id="UP000586722">
    <property type="component" value="Unassembled WGS sequence"/>
</dbReference>
<keyword evidence="5 10" id="KW-0547">Nucleotide-binding</keyword>